<evidence type="ECO:0000313" key="2">
    <source>
        <dbReference type="EMBL" id="SHJ89329.1"/>
    </source>
</evidence>
<dbReference type="SUPFAM" id="SSF48403">
    <property type="entry name" value="Ankyrin repeat"/>
    <property type="match status" value="1"/>
</dbReference>
<dbReference type="Pfam" id="PF12796">
    <property type="entry name" value="Ank_2"/>
    <property type="match status" value="1"/>
</dbReference>
<dbReference type="AlphaFoldDB" id="A0A1M6N0T1"/>
<dbReference type="InterPro" id="IPR002110">
    <property type="entry name" value="Ankyrin_rpt"/>
</dbReference>
<evidence type="ECO:0000256" key="1">
    <source>
        <dbReference type="PROSITE-ProRule" id="PRU00023"/>
    </source>
</evidence>
<name>A0A1M6N0T1_9ACTN</name>
<protein>
    <submittedName>
        <fullName evidence="2">Uncharacterized protein</fullName>
    </submittedName>
</protein>
<accession>A0A1M6N0T1</accession>
<dbReference type="Gene3D" id="1.25.40.20">
    <property type="entry name" value="Ankyrin repeat-containing domain"/>
    <property type="match status" value="1"/>
</dbReference>
<dbReference type="RefSeq" id="WP_073380522.1">
    <property type="nucleotide sequence ID" value="NZ_FQZK01000011.1"/>
</dbReference>
<gene>
    <name evidence="2" type="ORF">SAMN05421803_1115</name>
</gene>
<dbReference type="InterPro" id="IPR036770">
    <property type="entry name" value="Ankyrin_rpt-contain_sf"/>
</dbReference>
<keyword evidence="1" id="KW-0040">ANK repeat</keyword>
<organism evidence="2 3">
    <name type="scientific">Nocardiopsis flavescens</name>
    <dbReference type="NCBI Taxonomy" id="758803"/>
    <lineage>
        <taxon>Bacteria</taxon>
        <taxon>Bacillati</taxon>
        <taxon>Actinomycetota</taxon>
        <taxon>Actinomycetes</taxon>
        <taxon>Streptosporangiales</taxon>
        <taxon>Nocardiopsidaceae</taxon>
        <taxon>Nocardiopsis</taxon>
    </lineage>
</organism>
<dbReference type="PROSITE" id="PS50088">
    <property type="entry name" value="ANK_REPEAT"/>
    <property type="match status" value="1"/>
</dbReference>
<reference evidence="2 3" key="1">
    <citation type="submission" date="2016-11" db="EMBL/GenBank/DDBJ databases">
        <authorList>
            <person name="Jaros S."/>
            <person name="Januszkiewicz K."/>
            <person name="Wedrychowicz H."/>
        </authorList>
    </citation>
    <scope>NUCLEOTIDE SEQUENCE [LARGE SCALE GENOMIC DNA]</scope>
    <source>
        <strain evidence="2 3">CGMCC 4.5723</strain>
    </source>
</reference>
<keyword evidence="3" id="KW-1185">Reference proteome</keyword>
<proteinExistence type="predicted"/>
<feature type="repeat" description="ANK" evidence="1">
    <location>
        <begin position="462"/>
        <end position="494"/>
    </location>
</feature>
<dbReference type="EMBL" id="FQZK01000011">
    <property type="protein sequence ID" value="SHJ89329.1"/>
    <property type="molecule type" value="Genomic_DNA"/>
</dbReference>
<dbReference type="Proteomes" id="UP000184452">
    <property type="component" value="Unassembled WGS sequence"/>
</dbReference>
<dbReference type="OrthoDB" id="3276909at2"/>
<dbReference type="STRING" id="758803.SAMN05421803_1115"/>
<evidence type="ECO:0000313" key="3">
    <source>
        <dbReference type="Proteomes" id="UP000184452"/>
    </source>
</evidence>
<sequence>MTTAPHTAGPHVPGTDPEALARLRRVRRYAVPRAVIGRATERRLAGDWHGACAAAGVDVGIDLYAVRRTLGAETADAVRADLLHLVPDLLRWHFPRIWHEPAALAPAAVVVLSRPLGDRGPWLFARVRGKGPHESQRILLELGPGPGPEGSPHESLPWTTSRYLWDSRHVHETRERWGGSADRAPFLDPDGTPRARHLLPTANPGPDADPATRTEWIDGLYLGGRVAEAFAASGFAFDPEDFAEGDLSAAPNPRLSPGRLAAELVRLHAAGRSGRMHIRSKWNRGLLMRGDAGRPRIKTTTGFPFPPTGAPPAPEALWTRSADIDAVLAGVSPDHLHPVVRDALAPARPPADGPVGPPPWGPEGPVRVRCRGEWHTVTLTGGRLAVPHDDREVAREAALRTLGGVGQGCFTAHEAWTTGRGRLPKALRRLRADLFERARNGDTDAVLAYLDAGGDPRLRNGEGETLLHRLLHLDHGVLLPRLLDAGAEVDARDHAGYTPLGRAAASGGDASVLRALVAAGARPGGVAPGAGPRDPAPRGLADLLRWRAELDGRTGRPRPLDLEDVEDLL</sequence>